<dbReference type="STRING" id="28042.GU90_13560"/>
<feature type="domain" description="Glycosyltransferase RgtA/B/C/D-like" evidence="9">
    <location>
        <begin position="43"/>
        <end position="208"/>
    </location>
</feature>
<feature type="transmembrane region" description="Helical" evidence="8">
    <location>
        <begin position="265"/>
        <end position="282"/>
    </location>
</feature>
<feature type="transmembrane region" description="Helical" evidence="8">
    <location>
        <begin position="318"/>
        <end position="338"/>
    </location>
</feature>
<evidence type="ECO:0000313" key="10">
    <source>
        <dbReference type="EMBL" id="KEI43985.1"/>
    </source>
</evidence>
<dbReference type="eggNOG" id="COG1807">
    <property type="taxonomic scope" value="Bacteria"/>
</dbReference>
<evidence type="ECO:0000313" key="11">
    <source>
        <dbReference type="Proteomes" id="UP000031419"/>
    </source>
</evidence>
<keyword evidence="4 10" id="KW-0808">Transferase</keyword>
<evidence type="ECO:0000256" key="7">
    <source>
        <dbReference type="ARBA" id="ARBA00023136"/>
    </source>
</evidence>
<dbReference type="InterPro" id="IPR050297">
    <property type="entry name" value="LipidA_mod_glycosyltrf_83"/>
</dbReference>
<dbReference type="Pfam" id="PF13231">
    <property type="entry name" value="PMT_2"/>
    <property type="match status" value="1"/>
</dbReference>
<dbReference type="InterPro" id="IPR038731">
    <property type="entry name" value="RgtA/B/C-like"/>
</dbReference>
<keyword evidence="11" id="KW-1185">Reference proteome</keyword>
<name>A0A073AX54_9PSEU</name>
<dbReference type="GO" id="GO:0009103">
    <property type="term" value="P:lipopolysaccharide biosynthetic process"/>
    <property type="evidence" value="ECO:0007669"/>
    <property type="project" value="UniProtKB-ARBA"/>
</dbReference>
<protein>
    <submittedName>
        <fullName evidence="10">Glycosyl transferase</fullName>
    </submittedName>
</protein>
<feature type="transmembrane region" description="Helical" evidence="8">
    <location>
        <begin position="64"/>
        <end position="83"/>
    </location>
</feature>
<evidence type="ECO:0000256" key="6">
    <source>
        <dbReference type="ARBA" id="ARBA00022989"/>
    </source>
</evidence>
<proteinExistence type="predicted"/>
<evidence type="ECO:0000256" key="1">
    <source>
        <dbReference type="ARBA" id="ARBA00004651"/>
    </source>
</evidence>
<gene>
    <name evidence="10" type="ORF">GU90_13560</name>
</gene>
<evidence type="ECO:0000259" key="9">
    <source>
        <dbReference type="Pfam" id="PF13231"/>
    </source>
</evidence>
<comment type="caution">
    <text evidence="10">The sequence shown here is derived from an EMBL/GenBank/DDBJ whole genome shotgun (WGS) entry which is preliminary data.</text>
</comment>
<dbReference type="AlphaFoldDB" id="A0A073AX54"/>
<feature type="transmembrane region" description="Helical" evidence="8">
    <location>
        <begin position="190"/>
        <end position="210"/>
    </location>
</feature>
<keyword evidence="6 8" id="KW-1133">Transmembrane helix</keyword>
<reference evidence="10 11" key="1">
    <citation type="submission" date="2014-06" db="EMBL/GenBank/DDBJ databases">
        <title>Saccharopolyspora rectivirgula DSM-43113 Genome sequencing.</title>
        <authorList>
            <person name="Barrera C."/>
            <person name="Millon L."/>
            <person name="Rognon B."/>
            <person name="Zaugg C."/>
            <person name="Monod M."/>
        </authorList>
    </citation>
    <scope>NUCLEOTIDE SEQUENCE [LARGE SCALE GENOMIC DNA]</scope>
    <source>
        <strain evidence="10 11">DSM 43113</strain>
    </source>
</reference>
<dbReference type="GO" id="GO:0005886">
    <property type="term" value="C:plasma membrane"/>
    <property type="evidence" value="ECO:0007669"/>
    <property type="project" value="UniProtKB-SubCell"/>
</dbReference>
<accession>A0A073AX54</accession>
<evidence type="ECO:0000256" key="5">
    <source>
        <dbReference type="ARBA" id="ARBA00022692"/>
    </source>
</evidence>
<keyword evidence="2" id="KW-1003">Cell membrane</keyword>
<dbReference type="EMBL" id="JNVU01000031">
    <property type="protein sequence ID" value="KEI43985.1"/>
    <property type="molecule type" value="Genomic_DNA"/>
</dbReference>
<dbReference type="PANTHER" id="PTHR33908:SF11">
    <property type="entry name" value="MEMBRANE PROTEIN"/>
    <property type="match status" value="1"/>
</dbReference>
<keyword evidence="7 8" id="KW-0472">Membrane</keyword>
<keyword evidence="3" id="KW-0328">Glycosyltransferase</keyword>
<evidence type="ECO:0000256" key="4">
    <source>
        <dbReference type="ARBA" id="ARBA00022679"/>
    </source>
</evidence>
<keyword evidence="5 8" id="KW-0812">Transmembrane</keyword>
<sequence>MLLIAAAAGALLFSVSGRYDYVTDELYFLAAGKYYLDWGYMDQQPLVPVLARGLDALFPGSLPALRLPAALMVVFGVVFTALIARELGGDRRAQVLAAAAYPLSPWLLLSGHWLMAATLEPLQWTVIFWLLARWVRIRQQTGVFRDRLLLVAALVTALALQTKFQVVVLVVAILVAAAAVGPRALPTRPLLWVGALGVLLTAAPTLLWQARNGWPALEMGTVVSDESNRWLLLPTGLFYAGVLVGLVLCCAGAVSLLRNPQLRQFRFLGWSAVLVVVFYLLSNGRPNYLASLFGLLYAAGAVGLQLRRQRSPRPRWQWLPWPAYLLSAVVPVALLPIYPLSFLAQHPNFPSFPRLYETGWPQLRDAVVEAYQQLPPETRSKTVVVASRYDLAGPLDVYGRPAGLPRVYSPHRGYWFFGSPPESAVNVLHVGEPGPLAECFRSAEQLGTVESELVNIPQGVPVTLYRDREQSWQVLWPRLRTM</sequence>
<evidence type="ECO:0000256" key="3">
    <source>
        <dbReference type="ARBA" id="ARBA00022676"/>
    </source>
</evidence>
<feature type="transmembrane region" description="Helical" evidence="8">
    <location>
        <begin position="166"/>
        <end position="185"/>
    </location>
</feature>
<feature type="transmembrane region" description="Helical" evidence="8">
    <location>
        <begin position="230"/>
        <end position="253"/>
    </location>
</feature>
<organism evidence="10 11">
    <name type="scientific">Saccharopolyspora rectivirgula</name>
    <dbReference type="NCBI Taxonomy" id="28042"/>
    <lineage>
        <taxon>Bacteria</taxon>
        <taxon>Bacillati</taxon>
        <taxon>Actinomycetota</taxon>
        <taxon>Actinomycetes</taxon>
        <taxon>Pseudonocardiales</taxon>
        <taxon>Pseudonocardiaceae</taxon>
        <taxon>Saccharopolyspora</taxon>
    </lineage>
</organism>
<comment type="subcellular location">
    <subcellularLocation>
        <location evidence="1">Cell membrane</location>
        <topology evidence="1">Multi-pass membrane protein</topology>
    </subcellularLocation>
</comment>
<evidence type="ECO:0000256" key="2">
    <source>
        <dbReference type="ARBA" id="ARBA00022475"/>
    </source>
</evidence>
<dbReference type="PANTHER" id="PTHR33908">
    <property type="entry name" value="MANNOSYLTRANSFERASE YKCB-RELATED"/>
    <property type="match status" value="1"/>
</dbReference>
<dbReference type="Proteomes" id="UP000031419">
    <property type="component" value="Unassembled WGS sequence"/>
</dbReference>
<dbReference type="GO" id="GO:0016763">
    <property type="term" value="F:pentosyltransferase activity"/>
    <property type="evidence" value="ECO:0007669"/>
    <property type="project" value="TreeGrafter"/>
</dbReference>
<dbReference type="OrthoDB" id="5166595at2"/>
<evidence type="ECO:0000256" key="8">
    <source>
        <dbReference type="SAM" id="Phobius"/>
    </source>
</evidence>
<feature type="transmembrane region" description="Helical" evidence="8">
    <location>
        <begin position="144"/>
        <end position="160"/>
    </location>
</feature>
<feature type="transmembrane region" description="Helical" evidence="8">
    <location>
        <begin position="288"/>
        <end position="306"/>
    </location>
</feature>